<name>B3R5D4_CUPTR</name>
<dbReference type="KEGG" id="cti:RALTA_A2222"/>
<dbReference type="InterPro" id="IPR022398">
    <property type="entry name" value="Peptidase_S8_His-AS"/>
</dbReference>
<reference evidence="8 9" key="1">
    <citation type="journal article" date="2008" name="Genome Res.">
        <title>Genome sequence of the beta-rhizobium Cupriavidus taiwanensis and comparative genomics of rhizobia.</title>
        <authorList>
            <person name="Amadou C."/>
            <person name="Pascal G."/>
            <person name="Mangenot S."/>
            <person name="Glew M."/>
            <person name="Bontemps C."/>
            <person name="Capela D."/>
            <person name="Carrere S."/>
            <person name="Cruveiller S."/>
            <person name="Dossat C."/>
            <person name="Lajus A."/>
            <person name="Marchetti M."/>
            <person name="Poinsot V."/>
            <person name="Rouy Z."/>
            <person name="Servin B."/>
            <person name="Saad M."/>
            <person name="Schenowitz C."/>
            <person name="Barbe V."/>
            <person name="Batut J."/>
            <person name="Medigue C."/>
            <person name="Masson-Boivin C."/>
        </authorList>
    </citation>
    <scope>NUCLEOTIDE SEQUENCE [LARGE SCALE GENOMIC DNA]</scope>
    <source>
        <strain evidence="9">DSM 17343 / BCRC 17206 / CCUG 44338 / CIP 107171 / LMG 19424 / R1</strain>
    </source>
</reference>
<dbReference type="PROSITE" id="PS00138">
    <property type="entry name" value="SUBTILASE_SER"/>
    <property type="match status" value="1"/>
</dbReference>
<dbReference type="SUPFAM" id="SSF52743">
    <property type="entry name" value="Subtilisin-like"/>
    <property type="match status" value="1"/>
</dbReference>
<dbReference type="AlphaFoldDB" id="B3R5D4"/>
<dbReference type="Proteomes" id="UP000001692">
    <property type="component" value="Chromosome 1"/>
</dbReference>
<dbReference type="PRINTS" id="PR00723">
    <property type="entry name" value="SUBTILISIN"/>
</dbReference>
<gene>
    <name evidence="8" type="ordered locus">RALTA_A2222</name>
</gene>
<feature type="active site" description="Charge relay system" evidence="5">
    <location>
        <position position="504"/>
    </location>
</feature>
<dbReference type="InterPro" id="IPR015500">
    <property type="entry name" value="Peptidase_S8_subtilisin-rel"/>
</dbReference>
<dbReference type="PROSITE" id="PS51892">
    <property type="entry name" value="SUBTILASE"/>
    <property type="match status" value="1"/>
</dbReference>
<dbReference type="PANTHER" id="PTHR43806">
    <property type="entry name" value="PEPTIDASE S8"/>
    <property type="match status" value="1"/>
</dbReference>
<keyword evidence="3 5" id="KW-0378">Hydrolase</keyword>
<evidence type="ECO:0000256" key="2">
    <source>
        <dbReference type="ARBA" id="ARBA00022670"/>
    </source>
</evidence>
<evidence type="ECO:0000256" key="1">
    <source>
        <dbReference type="ARBA" id="ARBA00011073"/>
    </source>
</evidence>
<accession>B3R5D4</accession>
<evidence type="ECO:0000256" key="5">
    <source>
        <dbReference type="PROSITE-ProRule" id="PRU01240"/>
    </source>
</evidence>
<feature type="active site" description="Charge relay system" evidence="5">
    <location>
        <position position="286"/>
    </location>
</feature>
<feature type="domain" description="Peptidase S8/S53" evidence="7">
    <location>
        <begin position="277"/>
        <end position="520"/>
    </location>
</feature>
<proteinExistence type="inferred from homology"/>
<dbReference type="EC" id="3.4.21.62" evidence="8"/>
<dbReference type="GO" id="GO:0004252">
    <property type="term" value="F:serine-type endopeptidase activity"/>
    <property type="evidence" value="ECO:0007669"/>
    <property type="project" value="UniProtKB-UniRule"/>
</dbReference>
<feature type="active site" description="Charge relay system" evidence="5">
    <location>
        <position position="323"/>
    </location>
</feature>
<dbReference type="PANTHER" id="PTHR43806:SF11">
    <property type="entry name" value="CEREVISIN-RELATED"/>
    <property type="match status" value="1"/>
</dbReference>
<evidence type="ECO:0000313" key="9">
    <source>
        <dbReference type="Proteomes" id="UP000001692"/>
    </source>
</evidence>
<evidence type="ECO:0000256" key="6">
    <source>
        <dbReference type="SAM" id="MobiDB-lite"/>
    </source>
</evidence>
<dbReference type="InterPro" id="IPR000209">
    <property type="entry name" value="Peptidase_S8/S53_dom"/>
</dbReference>
<evidence type="ECO:0000256" key="4">
    <source>
        <dbReference type="ARBA" id="ARBA00022825"/>
    </source>
</evidence>
<dbReference type="EMBL" id="CU633749">
    <property type="protein sequence ID" value="CAQ70158.1"/>
    <property type="molecule type" value="Genomic_DNA"/>
</dbReference>
<feature type="compositionally biased region" description="Basic residues" evidence="6">
    <location>
        <begin position="1"/>
        <end position="10"/>
    </location>
</feature>
<sequence>MRRRLAPRWRKQMERDKKGEAARAGDDRAAAPGAGSREAVALDAGRKQYLIAPRRHALAQQAGVTPMSAAELHSTVTQLPGVEVVHVVEGHKNTHLHSVRPDEAAHTYVVKLDAAHAQMLQATAPPHMIVEEDHPLGYGRKAELETSDRLHPQSAFDAPVSREVLVRVLGTGDTPLPGVAITLAGDGFPATATTDASGEATLTLVQQQPGPARSLFVRPLSGYWNKYLLSPNVVSGQPNVIRVTPLSQPNPDVPPHGRFGWGQRLMGLDRLTRSFGGRGVRVAVVDSGADAAHPLLAHIRHGMDLTGSGPDAGDTWRLDTIGHGSHCAGVIGARPQPGEPAAATAAQATMLGFAPEAEMHALKIFPGGQFSTLLRALDYCIDHDIDVVNLSLGAPQPSQAVEQKLLEAVHSGVACIVAAGNSGGPVQYPAASASVLAVSALGLQGELPHDVWERTQVVQHAATRAGLFAPTFSCFGPQIAVCGPGVGIISTVPGAAFMPDSGTSMAAPHIAGLAALLLSDPQLAAWMGPRGPRRVAALFQLIRAISSPIVAHDPENRFGGGLPQLQNLQRLLGRPQ</sequence>
<dbReference type="InterPro" id="IPR023828">
    <property type="entry name" value="Peptidase_S8_Ser-AS"/>
</dbReference>
<dbReference type="InterPro" id="IPR036852">
    <property type="entry name" value="Peptidase_S8/S53_dom_sf"/>
</dbReference>
<feature type="region of interest" description="Disordered" evidence="6">
    <location>
        <begin position="1"/>
        <end position="37"/>
    </location>
</feature>
<keyword evidence="2 5" id="KW-0645">Protease</keyword>
<keyword evidence="9" id="KW-1185">Reference proteome</keyword>
<protein>
    <submittedName>
        <fullName evidence="8">Subtilisin, serine endopeptidase</fullName>
        <ecNumber evidence="8">3.4.21.62</ecNumber>
    </submittedName>
</protein>
<comment type="similarity">
    <text evidence="1 5">Belongs to the peptidase S8 family.</text>
</comment>
<dbReference type="BioCyc" id="CTAI977880:RALTA_RS10770-MONOMER"/>
<evidence type="ECO:0000313" key="8">
    <source>
        <dbReference type="EMBL" id="CAQ70158.1"/>
    </source>
</evidence>
<dbReference type="PROSITE" id="PS00137">
    <property type="entry name" value="SUBTILASE_HIS"/>
    <property type="match status" value="1"/>
</dbReference>
<evidence type="ECO:0000259" key="7">
    <source>
        <dbReference type="Pfam" id="PF00082"/>
    </source>
</evidence>
<evidence type="ECO:0000256" key="3">
    <source>
        <dbReference type="ARBA" id="ARBA00022801"/>
    </source>
</evidence>
<feature type="compositionally biased region" description="Basic and acidic residues" evidence="6">
    <location>
        <begin position="11"/>
        <end position="29"/>
    </location>
</feature>
<dbReference type="Pfam" id="PF00082">
    <property type="entry name" value="Peptidase_S8"/>
    <property type="match status" value="1"/>
</dbReference>
<dbReference type="Gene3D" id="3.40.50.200">
    <property type="entry name" value="Peptidase S8/S53 domain"/>
    <property type="match status" value="1"/>
</dbReference>
<dbReference type="HOGENOM" id="CLU_031782_0_0_4"/>
<keyword evidence="4 5" id="KW-0720">Serine protease</keyword>
<dbReference type="InterPro" id="IPR050131">
    <property type="entry name" value="Peptidase_S8_subtilisin-like"/>
</dbReference>
<dbReference type="eggNOG" id="COG1404">
    <property type="taxonomic scope" value="Bacteria"/>
</dbReference>
<organism evidence="8 9">
    <name type="scientific">Cupriavidus taiwanensis (strain DSM 17343 / BCRC 17206 / CCUG 44338 / CIP 107171 / LMG 19424 / R1)</name>
    <name type="common">Ralstonia taiwanensis (strain LMG 19424)</name>
    <dbReference type="NCBI Taxonomy" id="977880"/>
    <lineage>
        <taxon>Bacteria</taxon>
        <taxon>Pseudomonadati</taxon>
        <taxon>Pseudomonadota</taxon>
        <taxon>Betaproteobacteria</taxon>
        <taxon>Burkholderiales</taxon>
        <taxon>Burkholderiaceae</taxon>
        <taxon>Cupriavidus</taxon>
    </lineage>
</organism>
<dbReference type="GO" id="GO:0006508">
    <property type="term" value="P:proteolysis"/>
    <property type="evidence" value="ECO:0007669"/>
    <property type="project" value="UniProtKB-KW"/>
</dbReference>